<dbReference type="InterPro" id="IPR017932">
    <property type="entry name" value="GATase_2_dom"/>
</dbReference>
<dbReference type="SUPFAM" id="SSF52402">
    <property type="entry name" value="Adenine nucleotide alpha hydrolases-like"/>
    <property type="match status" value="1"/>
</dbReference>
<protein>
    <submittedName>
        <fullName evidence="5">Asparagine synthetase domain containing protein 1</fullName>
    </submittedName>
</protein>
<reference evidence="5 6" key="1">
    <citation type="journal article" date="2014" name="Proc. Natl. Acad. Sci. U.S.A.">
        <title>Trajectory and genomic determinants of fungal-pathogen speciation and host adaptation.</title>
        <authorList>
            <person name="Hu X."/>
            <person name="Xiao G."/>
            <person name="Zheng P."/>
            <person name="Shang Y."/>
            <person name="Su Y."/>
            <person name="Zhang X."/>
            <person name="Liu X."/>
            <person name="Zhan S."/>
            <person name="St Leger R.J."/>
            <person name="Wang C."/>
        </authorList>
    </citation>
    <scope>NUCLEOTIDE SEQUENCE [LARGE SCALE GENOMIC DNA]</scope>
    <source>
        <strain evidence="5 6">ARSEF 1941</strain>
    </source>
</reference>
<organism evidence="5 6">
    <name type="scientific">Metarhizium album (strain ARSEF 1941)</name>
    <dbReference type="NCBI Taxonomy" id="1081103"/>
    <lineage>
        <taxon>Eukaryota</taxon>
        <taxon>Fungi</taxon>
        <taxon>Dikarya</taxon>
        <taxon>Ascomycota</taxon>
        <taxon>Pezizomycotina</taxon>
        <taxon>Sordariomycetes</taxon>
        <taxon>Hypocreomycetidae</taxon>
        <taxon>Hypocreales</taxon>
        <taxon>Clavicipitaceae</taxon>
        <taxon>Metarhizium</taxon>
    </lineage>
</organism>
<dbReference type="CDD" id="cd01991">
    <property type="entry name" value="Asn_synthase_B_C"/>
    <property type="match status" value="1"/>
</dbReference>
<dbReference type="Pfam" id="PF00733">
    <property type="entry name" value="Asn_synthase"/>
    <property type="match status" value="1"/>
</dbReference>
<dbReference type="GeneID" id="63736345"/>
<dbReference type="RefSeq" id="XP_040681032.1">
    <property type="nucleotide sequence ID" value="XM_040820689.1"/>
</dbReference>
<feature type="domain" description="Glutamine amidotransferase type-2" evidence="4">
    <location>
        <begin position="2"/>
        <end position="195"/>
    </location>
</feature>
<keyword evidence="6" id="KW-1185">Reference proteome</keyword>
<dbReference type="InterPro" id="IPR001962">
    <property type="entry name" value="Asn_synthase"/>
</dbReference>
<evidence type="ECO:0000259" key="4">
    <source>
        <dbReference type="PROSITE" id="PS51278"/>
    </source>
</evidence>
<dbReference type="Pfam" id="PF13537">
    <property type="entry name" value="GATase_7"/>
    <property type="match status" value="1"/>
</dbReference>
<keyword evidence="1" id="KW-0028">Amino-acid biosynthesis</keyword>
<dbReference type="SUPFAM" id="SSF56235">
    <property type="entry name" value="N-terminal nucleophile aminohydrolases (Ntn hydrolases)"/>
    <property type="match status" value="1"/>
</dbReference>
<keyword evidence="2" id="KW-0061">Asparagine biosynthesis</keyword>
<proteinExistence type="predicted"/>
<dbReference type="GO" id="GO:0006529">
    <property type="term" value="P:asparagine biosynthetic process"/>
    <property type="evidence" value="ECO:0007669"/>
    <property type="project" value="UniProtKB-KW"/>
</dbReference>
<name>A0A0B2WV31_METAS</name>
<evidence type="ECO:0000256" key="2">
    <source>
        <dbReference type="ARBA" id="ARBA00022888"/>
    </source>
</evidence>
<dbReference type="OrthoDB" id="10252281at2759"/>
<keyword evidence="3" id="KW-0315">Glutamine amidotransferase</keyword>
<accession>A0A0B2WV31</accession>
<dbReference type="HOGENOM" id="CLU_012368_2_0_1"/>
<evidence type="ECO:0000313" key="5">
    <source>
        <dbReference type="EMBL" id="KHN99966.1"/>
    </source>
</evidence>
<evidence type="ECO:0000256" key="1">
    <source>
        <dbReference type="ARBA" id="ARBA00022605"/>
    </source>
</evidence>
<dbReference type="InterPro" id="IPR051857">
    <property type="entry name" value="Asn_synthetase_domain"/>
</dbReference>
<dbReference type="CDD" id="cd03766">
    <property type="entry name" value="Gn_AT_II_novel"/>
    <property type="match status" value="1"/>
</dbReference>
<dbReference type="InterPro" id="IPR014729">
    <property type="entry name" value="Rossmann-like_a/b/a_fold"/>
</dbReference>
<evidence type="ECO:0000256" key="3">
    <source>
        <dbReference type="ARBA" id="ARBA00022962"/>
    </source>
</evidence>
<dbReference type="GO" id="GO:0004066">
    <property type="term" value="F:asparagine synthase (glutamine-hydrolyzing) activity"/>
    <property type="evidence" value="ECO:0007669"/>
    <property type="project" value="InterPro"/>
</dbReference>
<dbReference type="PROSITE" id="PS51278">
    <property type="entry name" value="GATASE_TYPE_2"/>
    <property type="match status" value="1"/>
</dbReference>
<sequence length="552" mass="60468">MCGIYAVIYTAGQCPIPSATLQRRLQNRGPDHLGTVTTGLGGNDAISLSFTSTVLSLRGDHVTKQPLVDDTTGSVLCWNGEAWELDRQTVQGNDSEAVLSLLSVASHRSLKDDGRGVLDALRGIRGPFSFIYFDKPAKRLYYGRDRLGRRSLLVQPGSPFLLASISDSLNSGWSEVEADGIYTLQFSHEAVALEDLVHAKHDWVENTSLVSGIGAFNSSIPLEPFHLTSQSGVVAQLRQLLTESLQLRVLQVPIPPKASSTDARIAVLFSGGLDCTVLARLASHVLPPDQPIDLINVAFENPRLAAQNKGASQDELFASCPDRITARKSFAELLAVCPSRKWRLVVVNVPFSLATEHRAEVIDLMHPHNTEMDLSIAFALYFAARGSGLGQTRLVTQPEPYESTARVLISGLGADELFGGYVRHQKAFNLRGHAGLVDELRLDLKRLGKRNLGRDDRVMATWKREVRFPYLDESLVKWAMELPVSHKCGFTNDGVDDSCNGTPEPGKRVLRLLAEELGMNVVAREKKRAIQFGARTAKMENGKVKGTTLICP</sequence>
<dbReference type="PANTHER" id="PTHR45937:SF1">
    <property type="entry name" value="ASPARAGINE SYNTHETASE DOMAIN-CONTAINING PROTEIN 1"/>
    <property type="match status" value="1"/>
</dbReference>
<dbReference type="Gene3D" id="3.60.20.10">
    <property type="entry name" value="Glutamine Phosphoribosylpyrophosphate, subunit 1, domain 1"/>
    <property type="match status" value="1"/>
</dbReference>
<comment type="caution">
    <text evidence="5">The sequence shown here is derived from an EMBL/GenBank/DDBJ whole genome shotgun (WGS) entry which is preliminary data.</text>
</comment>
<dbReference type="Gene3D" id="3.40.50.620">
    <property type="entry name" value="HUPs"/>
    <property type="match status" value="1"/>
</dbReference>
<dbReference type="PANTHER" id="PTHR45937">
    <property type="entry name" value="ASPARAGINE SYNTHETASE DOMAIN-CONTAINING PROTEIN 1"/>
    <property type="match status" value="1"/>
</dbReference>
<dbReference type="STRING" id="1081103.A0A0B2WV31"/>
<gene>
    <name evidence="5" type="ORF">MAM_01890</name>
</gene>
<dbReference type="Proteomes" id="UP000030816">
    <property type="component" value="Unassembled WGS sequence"/>
</dbReference>
<dbReference type="InterPro" id="IPR029055">
    <property type="entry name" value="Ntn_hydrolases_N"/>
</dbReference>
<dbReference type="AlphaFoldDB" id="A0A0B2WV31"/>
<evidence type="ECO:0000313" key="6">
    <source>
        <dbReference type="Proteomes" id="UP000030816"/>
    </source>
</evidence>
<dbReference type="EMBL" id="AZHE01000003">
    <property type="protein sequence ID" value="KHN99966.1"/>
    <property type="molecule type" value="Genomic_DNA"/>
</dbReference>